<evidence type="ECO:0008006" key="3">
    <source>
        <dbReference type="Google" id="ProtNLM"/>
    </source>
</evidence>
<evidence type="ECO:0000313" key="2">
    <source>
        <dbReference type="EMBL" id="VFJ44890.1"/>
    </source>
</evidence>
<dbReference type="EMBL" id="CAADEX010000008">
    <property type="protein sequence ID" value="VFJ44890.1"/>
    <property type="molecule type" value="Genomic_DNA"/>
</dbReference>
<name>A0A450RZX1_9GAMM</name>
<dbReference type="EMBL" id="CAADEY010000009">
    <property type="protein sequence ID" value="VFJ44716.1"/>
    <property type="molecule type" value="Genomic_DNA"/>
</dbReference>
<accession>A0A450RZX1</accession>
<sequence length="95" mass="10566">MKKTVYIETSIISYLTARPARDPLVAAWQDATNHWWEVRRQDFELFTSQLVLDEAGEGDPEAAGRRLLALLDIPQLPMPEAVGDLATALLGACRT</sequence>
<proteinExistence type="predicted"/>
<evidence type="ECO:0000313" key="1">
    <source>
        <dbReference type="EMBL" id="VFJ44716.1"/>
    </source>
</evidence>
<dbReference type="AlphaFoldDB" id="A0A450RZX1"/>
<protein>
    <recommendedName>
        <fullName evidence="3">PIN domain-containing protein</fullName>
    </recommendedName>
</protein>
<reference evidence="2" key="1">
    <citation type="submission" date="2019-02" db="EMBL/GenBank/DDBJ databases">
        <authorList>
            <person name="Gruber-Vodicka R. H."/>
            <person name="Seah K. B. B."/>
        </authorList>
    </citation>
    <scope>NUCLEOTIDE SEQUENCE</scope>
    <source>
        <strain evidence="1">BECK_DK161</strain>
        <strain evidence="2">BECK_DK47</strain>
    </source>
</reference>
<organism evidence="2">
    <name type="scientific">Candidatus Kentrum sp. DK</name>
    <dbReference type="NCBI Taxonomy" id="2126562"/>
    <lineage>
        <taxon>Bacteria</taxon>
        <taxon>Pseudomonadati</taxon>
        <taxon>Pseudomonadota</taxon>
        <taxon>Gammaproteobacteria</taxon>
        <taxon>Candidatus Kentrum</taxon>
    </lineage>
</organism>
<gene>
    <name evidence="2" type="ORF">BECKDK2373B_GA0170837_100837</name>
    <name evidence="1" type="ORF">BECKDK2373C_GA0170839_100927</name>
</gene>